<name>A0A1J4L0W8_9EUKA</name>
<accession>A0A1J4L0W8</accession>
<dbReference type="AlphaFoldDB" id="A0A1J4L0W8"/>
<organism evidence="3 4">
    <name type="scientific">Tritrichomonas foetus</name>
    <dbReference type="NCBI Taxonomy" id="1144522"/>
    <lineage>
        <taxon>Eukaryota</taxon>
        <taxon>Metamonada</taxon>
        <taxon>Parabasalia</taxon>
        <taxon>Tritrichomonadida</taxon>
        <taxon>Tritrichomonadidae</taxon>
        <taxon>Tritrichomonas</taxon>
    </lineage>
</organism>
<evidence type="ECO:0000259" key="2">
    <source>
        <dbReference type="Pfam" id="PF10416"/>
    </source>
</evidence>
<proteinExistence type="predicted"/>
<dbReference type="VEuPathDB" id="TrichDB:TRFO_13007"/>
<dbReference type="InterPro" id="IPR018845">
    <property type="entry name" value="Initiator-bd"/>
</dbReference>
<dbReference type="RefSeq" id="XP_068369872.1">
    <property type="nucleotide sequence ID" value="XM_068496979.1"/>
</dbReference>
<dbReference type="Proteomes" id="UP000179807">
    <property type="component" value="Unassembled WGS sequence"/>
</dbReference>
<feature type="compositionally biased region" description="Basic and acidic residues" evidence="1">
    <location>
        <begin position="223"/>
        <end position="236"/>
    </location>
</feature>
<keyword evidence="4" id="KW-1185">Reference proteome</keyword>
<feature type="domain" description="Initiator binding" evidence="2">
    <location>
        <begin position="25"/>
        <end position="141"/>
    </location>
</feature>
<gene>
    <name evidence="3" type="ORF">TRFO_13007</name>
</gene>
<comment type="caution">
    <text evidence="3">The sequence shown here is derived from an EMBL/GenBank/DDBJ whole genome shotgun (WGS) entry which is preliminary data.</text>
</comment>
<evidence type="ECO:0000256" key="1">
    <source>
        <dbReference type="SAM" id="MobiDB-lite"/>
    </source>
</evidence>
<dbReference type="Pfam" id="PF10416">
    <property type="entry name" value="IBD"/>
    <property type="match status" value="1"/>
</dbReference>
<evidence type="ECO:0000313" key="3">
    <source>
        <dbReference type="EMBL" id="OHT16736.1"/>
    </source>
</evidence>
<evidence type="ECO:0000313" key="4">
    <source>
        <dbReference type="Proteomes" id="UP000179807"/>
    </source>
</evidence>
<reference evidence="3" key="1">
    <citation type="submission" date="2016-10" db="EMBL/GenBank/DDBJ databases">
        <authorList>
            <person name="Benchimol M."/>
            <person name="Almeida L.G."/>
            <person name="Vasconcelos A.T."/>
            <person name="Perreira-Neves A."/>
            <person name="Rosa I.A."/>
            <person name="Tasca T."/>
            <person name="Bogo M.R."/>
            <person name="de Souza W."/>
        </authorList>
    </citation>
    <scope>NUCLEOTIDE SEQUENCE [LARGE SCALE GENOMIC DNA]</scope>
    <source>
        <strain evidence="3">K</strain>
    </source>
</reference>
<protein>
    <recommendedName>
        <fullName evidence="2">Initiator binding domain-containing protein</fullName>
    </recommendedName>
</protein>
<sequence length="278" mass="31718">MAMQFAQNHGNFPKFFFLLSDSDRLQYISIRDAQRDPHNKTETFAQEIEKLRKFVVRGDCEDWKRSLVCGIYWLQEGLAINIQQLKVVLSKCKSSLNASLSKIGLNVILNRAKAAYLVLNTFPFLKDHSSELRQWTVRKRPPPSALPLPAAKETISQAKESKNICQFPILQKVSGNTFESVLETQLNAKIEASFSKCVDKTLDKSIDKTYDKSIDLNIEKMTKNEKSSQENGKNDQKNSQNNDNLFDASIFNEPPQDLFSFNDDYVTLSGQWMASSIF</sequence>
<dbReference type="GeneID" id="94831683"/>
<feature type="region of interest" description="Disordered" evidence="1">
    <location>
        <begin position="223"/>
        <end position="247"/>
    </location>
</feature>
<dbReference type="EMBL" id="MLAK01000078">
    <property type="protein sequence ID" value="OHT16736.1"/>
    <property type="molecule type" value="Genomic_DNA"/>
</dbReference>